<evidence type="ECO:0000256" key="2">
    <source>
        <dbReference type="ARBA" id="ARBA00023043"/>
    </source>
</evidence>
<feature type="repeat" description="ANK" evidence="3">
    <location>
        <begin position="561"/>
        <end position="593"/>
    </location>
</feature>
<dbReference type="PANTHER" id="PTHR24198">
    <property type="entry name" value="ANKYRIN REPEAT AND PROTEIN KINASE DOMAIN-CONTAINING PROTEIN"/>
    <property type="match status" value="1"/>
</dbReference>
<dbReference type="PRINTS" id="PR01415">
    <property type="entry name" value="ANKYRIN"/>
</dbReference>
<dbReference type="InterPro" id="IPR002110">
    <property type="entry name" value="Ankyrin_rpt"/>
</dbReference>
<proteinExistence type="predicted"/>
<dbReference type="PROSITE" id="PS50297">
    <property type="entry name" value="ANK_REP_REGION"/>
    <property type="match status" value="15"/>
</dbReference>
<keyword evidence="1" id="KW-0677">Repeat</keyword>
<feature type="transmembrane region" description="Helical" evidence="5">
    <location>
        <begin position="56"/>
        <end position="79"/>
    </location>
</feature>
<dbReference type="Gene3D" id="1.25.40.20">
    <property type="entry name" value="Ankyrin repeat-containing domain"/>
    <property type="match status" value="9"/>
</dbReference>
<feature type="repeat" description="ANK" evidence="3">
    <location>
        <begin position="627"/>
        <end position="659"/>
    </location>
</feature>
<reference evidence="7" key="1">
    <citation type="submission" date="2017-05" db="UniProtKB">
        <authorList>
            <consortium name="EnsemblMetazoa"/>
        </authorList>
    </citation>
    <scope>IDENTIFICATION</scope>
</reference>
<evidence type="ECO:0000259" key="6">
    <source>
        <dbReference type="PROSITE" id="PS50017"/>
    </source>
</evidence>
<dbReference type="SMART" id="SM00248">
    <property type="entry name" value="ANK"/>
    <property type="match status" value="22"/>
</dbReference>
<dbReference type="Pfam" id="PF12796">
    <property type="entry name" value="Ank_2"/>
    <property type="match status" value="6"/>
</dbReference>
<feature type="repeat" description="ANK" evidence="3">
    <location>
        <begin position="1458"/>
        <end position="1490"/>
    </location>
</feature>
<feature type="repeat" description="ANK" evidence="3">
    <location>
        <begin position="660"/>
        <end position="692"/>
    </location>
</feature>
<dbReference type="InParanoid" id="A0A1X7U6B3"/>
<dbReference type="PROSITE" id="PS50088">
    <property type="entry name" value="ANK_REPEAT"/>
    <property type="match status" value="17"/>
</dbReference>
<feature type="compositionally biased region" description="Low complexity" evidence="4">
    <location>
        <begin position="873"/>
        <end position="883"/>
    </location>
</feature>
<dbReference type="InterPro" id="IPR011029">
    <property type="entry name" value="DEATH-like_dom_sf"/>
</dbReference>
<dbReference type="InterPro" id="IPR000488">
    <property type="entry name" value="Death_dom"/>
</dbReference>
<sequence length="1684" mass="190082">MIDVCQWRASIGLWNYCQAASSRPANGHHSHSFKASVDSKSGSTTSEEKISKLPAVLSLIAFLLLLFHSLSLLRCILMIPPTGNCYQVQCRSTTSFTATDVNYLQSVVLAGGSSSNLIYNNLYLIVCLRMLLLLSGDVECNPGPTIDDRPDTLLLIQWLEPLVDWKRFGLFLVEMKEHDILKIEQENIHLQTEHKKFALYSKWLSVNPKATWRDVIDALENIKENTLVQDIKNYMDSDAASTVSSLSPRISNSDGDIEIIFFPKEEQKVQDSLDELQVKFSHIMIEIKSVIRMKVTNNDELPTKISNWVESHLHLEPGTVDNDLGDIFKKIYFYYDFSDCSLIVAMCDEFISNKKDLLDELKAYSLKANAFRSSRPIIELKQKLRKVYGPYRRQLENMPLICIELQSHWDKVKINTLRTLIKSLLPEELRQSVMKCITIEEGCVIIKLHILNSTADSLIQYNRRKLEFIRLIGIFSLYINAHPVLQDDENTNFTFELALLEAVTVGNNKAVKFLLQLETINIDHTNEEGKTALMLGCQRGHEDIVHSLLSAGANVDIQTSKGRTALMIASKHNHISIIHLLLQANANPHLKTSKGINALVIASYHGNYEVVQLLISEGVDYKYQQEDGWNALLFASQYGHTQIVALLLKEQVDPNAQNNDGINALMLACRNGHSQIVELLLNEEVDPNVQNKDGKDALMLACQNGYFQIVELLLKEQVDPNILNKDGWNSLMVACEYGHTQIVKLLLNQGAQLFLLVDPNLQNEDGWNALMSACNNGHREIVKLLLEVGADPNLKHRSGYTALKFARENGHEEIVDLLPMPRLSMIQSVLLLYKMIDVSQWRASIGLWNYCQAASSRPANGRHSHSFKAAVDSKSGSTTSGEKTSKLPAALSLNAFLLLLFHSHSLSRHTLIIPGDIECNPGPKIDDQPSYPLLIDWLAPLVDWKPFGLCLVGINVYDILKIERENATIEDRKLGLYIKWLSINPNATWRDVIDALTRIKEKKLAQVIKNHIGSDALSTSDGDIETIFFSREEQNVQDSLDELQGQFSHIMTEIKSILRKKVTNNSELLTKISDWVESHLILEPGRMDDLNDIFKKIYLYYDFSDCSLIVDMCDEFISDHTDLLKQLKGYSSKANAFRSSRPIIDLKQKLCKVYRPYRRQLENMPLICIKLQNSWDQIKIKALKTLIKRLLPEELRQSIMKCITIEEACVIIKLHILNSTADSLIQYIKRKLEFLRLIGIFSLYIDHHPVLQEDENVSFTFELALLEAVIAGNNEAVEFLFQLEIVNINHTSEGKTALMLASKGGHEDMVHSLLSAGADVDIQDNKGWTSLMMASANNHMSIIHMLLQANANPHLKTSDGLNGLMIASYHGNYEVVQLFISKGVDYKCQREDGWNAFMFACEYGHTQIVELLLNEQADPNVQRNDGLNGFMLACQNGHAQIVELLLNKKVDPNVQKKNGWNAFMVACKNGQIQIAELLLKEKIDPNVQDKDGWTAFMMACWNGHTEIVELLLKKNVNTNAREKNGWNAFMVVCENGHTQIVELLLKKVVKPNVQNKEGLNGFMLACQNGHIEIVKLLLDCKEKVNPNARKINGWNGFMLACENGHTELAKLLLKEEAGVKHAIIFACKEGNTALVEKLLMAGVDPNVQDRKGYTPLKIAIAKGHVEIAKLLVQWSPDSENQAND</sequence>
<evidence type="ECO:0000256" key="4">
    <source>
        <dbReference type="SAM" id="MobiDB-lite"/>
    </source>
</evidence>
<feature type="repeat" description="ANK" evidence="3">
    <location>
        <begin position="528"/>
        <end position="560"/>
    </location>
</feature>
<keyword evidence="5" id="KW-0472">Membrane</keyword>
<evidence type="ECO:0000256" key="3">
    <source>
        <dbReference type="PROSITE-ProRule" id="PRU00023"/>
    </source>
</evidence>
<feature type="repeat" description="ANK" evidence="3">
    <location>
        <begin position="1425"/>
        <end position="1457"/>
    </location>
</feature>
<feature type="repeat" description="ANK" evidence="3">
    <location>
        <begin position="693"/>
        <end position="725"/>
    </location>
</feature>
<keyword evidence="5" id="KW-0812">Transmembrane</keyword>
<feature type="repeat" description="ANK" evidence="3">
    <location>
        <begin position="1491"/>
        <end position="1523"/>
    </location>
</feature>
<evidence type="ECO:0000313" key="7">
    <source>
        <dbReference type="EnsemblMetazoa" id="Aqu2.1.23295_001"/>
    </source>
</evidence>
<protein>
    <recommendedName>
        <fullName evidence="6">Death domain-containing protein</fullName>
    </recommendedName>
</protein>
<name>A0A1X7U6B3_AMPQE</name>
<dbReference type="SUPFAM" id="SSF47986">
    <property type="entry name" value="DEATH domain"/>
    <property type="match status" value="1"/>
</dbReference>
<keyword evidence="5" id="KW-1133">Transmembrane helix</keyword>
<dbReference type="GO" id="GO:0007165">
    <property type="term" value="P:signal transduction"/>
    <property type="evidence" value="ECO:0007669"/>
    <property type="project" value="InterPro"/>
</dbReference>
<dbReference type="EnsemblMetazoa" id="Aqu2.1.23295_001">
    <property type="protein sequence ID" value="Aqu2.1.23295_001"/>
    <property type="gene ID" value="Aqu2.1.23295"/>
</dbReference>
<feature type="repeat" description="ANK" evidence="3">
    <location>
        <begin position="1359"/>
        <end position="1391"/>
    </location>
</feature>
<feature type="repeat" description="ANK" evidence="3">
    <location>
        <begin position="765"/>
        <end position="797"/>
    </location>
</feature>
<feature type="repeat" description="ANK" evidence="3">
    <location>
        <begin position="1326"/>
        <end position="1358"/>
    </location>
</feature>
<dbReference type="CDD" id="cd01670">
    <property type="entry name" value="Death"/>
    <property type="match status" value="1"/>
</dbReference>
<dbReference type="Pfam" id="PF00023">
    <property type="entry name" value="Ank"/>
    <property type="match status" value="1"/>
</dbReference>
<feature type="repeat" description="ANK" evidence="3">
    <location>
        <begin position="726"/>
        <end position="753"/>
    </location>
</feature>
<organism evidence="7">
    <name type="scientific">Amphimedon queenslandica</name>
    <name type="common">Sponge</name>
    <dbReference type="NCBI Taxonomy" id="400682"/>
    <lineage>
        <taxon>Eukaryota</taxon>
        <taxon>Metazoa</taxon>
        <taxon>Porifera</taxon>
        <taxon>Demospongiae</taxon>
        <taxon>Heteroscleromorpha</taxon>
        <taxon>Haplosclerida</taxon>
        <taxon>Niphatidae</taxon>
        <taxon>Amphimedon</taxon>
    </lineage>
</organism>
<dbReference type="Pfam" id="PF13637">
    <property type="entry name" value="Ank_4"/>
    <property type="match status" value="2"/>
</dbReference>
<dbReference type="InterPro" id="IPR036770">
    <property type="entry name" value="Ankyrin_rpt-contain_sf"/>
</dbReference>
<feature type="repeat" description="ANK" evidence="3">
    <location>
        <begin position="594"/>
        <end position="626"/>
    </location>
</feature>
<feature type="domain" description="Death" evidence="6">
    <location>
        <begin position="952"/>
        <end position="1012"/>
    </location>
</feature>
<evidence type="ECO:0000256" key="1">
    <source>
        <dbReference type="ARBA" id="ARBA00022737"/>
    </source>
</evidence>
<dbReference type="OrthoDB" id="21416at2759"/>
<dbReference type="PANTHER" id="PTHR24198:SF165">
    <property type="entry name" value="ANKYRIN REPEAT-CONTAINING PROTEIN-RELATED"/>
    <property type="match status" value="1"/>
</dbReference>
<evidence type="ECO:0000256" key="5">
    <source>
        <dbReference type="SAM" id="Phobius"/>
    </source>
</evidence>
<dbReference type="SUPFAM" id="SSF48403">
    <property type="entry name" value="Ankyrin repeat"/>
    <property type="match status" value="3"/>
</dbReference>
<feature type="region of interest" description="Disordered" evidence="4">
    <location>
        <begin position="858"/>
        <end position="883"/>
    </location>
</feature>
<accession>A0A1X7U6B3</accession>
<feature type="repeat" description="ANK" evidence="3">
    <location>
        <begin position="1392"/>
        <end position="1424"/>
    </location>
</feature>
<dbReference type="PROSITE" id="PS50017">
    <property type="entry name" value="DEATH_DOMAIN"/>
    <property type="match status" value="2"/>
</dbReference>
<feature type="repeat" description="ANK" evidence="3">
    <location>
        <begin position="1293"/>
        <end position="1325"/>
    </location>
</feature>
<feature type="repeat" description="ANK" evidence="3">
    <location>
        <begin position="1651"/>
        <end position="1683"/>
    </location>
</feature>
<keyword evidence="2 3" id="KW-0040">ANK repeat</keyword>
<feature type="repeat" description="ANK" evidence="3">
    <location>
        <begin position="1524"/>
        <end position="1556"/>
    </location>
</feature>
<feature type="domain" description="Death" evidence="6">
    <location>
        <begin position="173"/>
        <end position="235"/>
    </location>
</feature>
<dbReference type="Gene3D" id="1.10.533.10">
    <property type="entry name" value="Death Domain, Fas"/>
    <property type="match status" value="2"/>
</dbReference>